<name>A0ABN9VE41_9DINO</name>
<gene>
    <name evidence="4" type="ORF">PCOR1329_LOCUS57230</name>
</gene>
<feature type="compositionally biased region" description="Basic and acidic residues" evidence="1">
    <location>
        <begin position="785"/>
        <end position="794"/>
    </location>
</feature>
<sequence>HDDADGDGLTEHQQALLQSVNQARKLDGLPPVKKMKFETLKPNATPPTRPTSDFNDEHTLMIEELLLLEEYGEEYEDTIYLASYRAETICEKRLGYEERKQFSQAKDEALAPWIDNRAWERVRKEDANPDECVPMRYLLKWKQKAEGRKANARVILQGFKHIDVLTQKLDTESPTLSRLGRNMIFQFCVTRKWKVFSADVKSAFSQSEDIENRVYGVPSADMRRRLESMIGLQPDEILLMKKPAFGDVRAPKQWWTTADSSMADRHFVSHPLDNCLYLSTRLATDHDDEFDTFMHNSQKLIVDGVLGLHLDDFIGGGEGIASLQDIKPYEGEELYGFVDRIRSLNQRFRFGSWDLAHDFVFCGGHIIQSPLLNTIYLSMKEYIHKIKPITIDKARRSMPMEECTQAEHRALRSCIGALQWPAAQGVVCLSASVSFAQAAGDHPKIQAQAAANAVDALEWVKVFASCMIDPTQSIVDEATMHKLGESVIAVDSKGLYDASLSLSGGLGIKERRTALEVKITTQRAKALCGVFRWTNTLQQLADGLTKVAARQAFAETALRGYHAIKFDPNYVAGKKLSAKTMRDAEMELDRAAGFAQDYANVAEALESEFEVKCALEGCDKKVEDGTDPSGQPFKYCSRRHFYADRSSNLQLRKAAARIIATMAVAGQVGVTSATDLMLNSQASSNTKDAQYYYYYYYHGDQETEIVGQLGRFSYFVALTATPSMLMTVLFIMMAWLWFWRSTIMCLVTSKLPTSTTVKPKKVDPDDGGDGSHQPPIPWQSPRPLLEFRRGCPSR</sequence>
<feature type="region of interest" description="Disordered" evidence="1">
    <location>
        <begin position="755"/>
        <end position="794"/>
    </location>
</feature>
<keyword evidence="2" id="KW-0472">Membrane</keyword>
<keyword evidence="2" id="KW-0812">Transmembrane</keyword>
<keyword evidence="5" id="KW-1185">Reference proteome</keyword>
<evidence type="ECO:0000259" key="3">
    <source>
        <dbReference type="Pfam" id="PF07727"/>
    </source>
</evidence>
<evidence type="ECO:0000256" key="2">
    <source>
        <dbReference type="SAM" id="Phobius"/>
    </source>
</evidence>
<organism evidence="4 5">
    <name type="scientific">Prorocentrum cordatum</name>
    <dbReference type="NCBI Taxonomy" id="2364126"/>
    <lineage>
        <taxon>Eukaryota</taxon>
        <taxon>Sar</taxon>
        <taxon>Alveolata</taxon>
        <taxon>Dinophyceae</taxon>
        <taxon>Prorocentrales</taxon>
        <taxon>Prorocentraceae</taxon>
        <taxon>Prorocentrum</taxon>
    </lineage>
</organism>
<protein>
    <recommendedName>
        <fullName evidence="3">Reverse transcriptase Ty1/copia-type domain-containing protein</fullName>
    </recommendedName>
</protein>
<reference evidence="4" key="1">
    <citation type="submission" date="2023-10" db="EMBL/GenBank/DDBJ databases">
        <authorList>
            <person name="Chen Y."/>
            <person name="Shah S."/>
            <person name="Dougan E. K."/>
            <person name="Thang M."/>
            <person name="Chan C."/>
        </authorList>
    </citation>
    <scope>NUCLEOTIDE SEQUENCE [LARGE SCALE GENOMIC DNA]</scope>
</reference>
<feature type="domain" description="Reverse transcriptase Ty1/copia-type" evidence="3">
    <location>
        <begin position="131"/>
        <end position="279"/>
    </location>
</feature>
<evidence type="ECO:0000313" key="4">
    <source>
        <dbReference type="EMBL" id="CAK0871375.1"/>
    </source>
</evidence>
<dbReference type="InterPro" id="IPR013103">
    <property type="entry name" value="RVT_2"/>
</dbReference>
<accession>A0ABN9VE41</accession>
<evidence type="ECO:0000313" key="5">
    <source>
        <dbReference type="Proteomes" id="UP001189429"/>
    </source>
</evidence>
<feature type="transmembrane region" description="Helical" evidence="2">
    <location>
        <begin position="712"/>
        <end position="738"/>
    </location>
</feature>
<dbReference type="Proteomes" id="UP001189429">
    <property type="component" value="Unassembled WGS sequence"/>
</dbReference>
<comment type="caution">
    <text evidence="4">The sequence shown here is derived from an EMBL/GenBank/DDBJ whole genome shotgun (WGS) entry which is preliminary data.</text>
</comment>
<dbReference type="EMBL" id="CAUYUJ010017061">
    <property type="protein sequence ID" value="CAK0871375.1"/>
    <property type="molecule type" value="Genomic_DNA"/>
</dbReference>
<dbReference type="Pfam" id="PF07727">
    <property type="entry name" value="RVT_2"/>
    <property type="match status" value="1"/>
</dbReference>
<feature type="non-terminal residue" evidence="4">
    <location>
        <position position="1"/>
    </location>
</feature>
<keyword evidence="2" id="KW-1133">Transmembrane helix</keyword>
<proteinExistence type="predicted"/>
<evidence type="ECO:0000256" key="1">
    <source>
        <dbReference type="SAM" id="MobiDB-lite"/>
    </source>
</evidence>